<accession>A0A8S3SUW3</accession>
<evidence type="ECO:0000313" key="5">
    <source>
        <dbReference type="Proteomes" id="UP000683360"/>
    </source>
</evidence>
<protein>
    <submittedName>
        <fullName evidence="4">CABIN1</fullName>
    </submittedName>
</protein>
<proteinExistence type="predicted"/>
<dbReference type="GO" id="GO:0005634">
    <property type="term" value="C:nucleus"/>
    <property type="evidence" value="ECO:0007669"/>
    <property type="project" value="UniProtKB-SubCell"/>
</dbReference>
<evidence type="ECO:0000313" key="4">
    <source>
        <dbReference type="EMBL" id="CAG2220467.1"/>
    </source>
</evidence>
<dbReference type="SUPFAM" id="SSF48452">
    <property type="entry name" value="TPR-like"/>
    <property type="match status" value="1"/>
</dbReference>
<dbReference type="GO" id="GO:0031491">
    <property type="term" value="F:nucleosome binding"/>
    <property type="evidence" value="ECO:0007669"/>
    <property type="project" value="TreeGrafter"/>
</dbReference>
<dbReference type="PANTHER" id="PTHR15502">
    <property type="entry name" value="CALCINEURIN-BINDING PROTEIN CABIN 1-RELATED"/>
    <property type="match status" value="1"/>
</dbReference>
<evidence type="ECO:0000256" key="2">
    <source>
        <dbReference type="ARBA" id="ARBA00023242"/>
    </source>
</evidence>
<dbReference type="InterPro" id="IPR011990">
    <property type="entry name" value="TPR-like_helical_dom_sf"/>
</dbReference>
<comment type="subcellular location">
    <subcellularLocation>
        <location evidence="1">Nucleus</location>
    </subcellularLocation>
</comment>
<keyword evidence="2" id="KW-0539">Nucleus</keyword>
<dbReference type="GO" id="GO:0006325">
    <property type="term" value="P:chromatin organization"/>
    <property type="evidence" value="ECO:0007669"/>
    <property type="project" value="InterPro"/>
</dbReference>
<evidence type="ECO:0000256" key="3">
    <source>
        <dbReference type="SAM" id="MobiDB-lite"/>
    </source>
</evidence>
<dbReference type="Proteomes" id="UP000683360">
    <property type="component" value="Unassembled WGS sequence"/>
</dbReference>
<dbReference type="EMBL" id="CAJPWZ010001662">
    <property type="protein sequence ID" value="CAG2220467.1"/>
    <property type="molecule type" value="Genomic_DNA"/>
</dbReference>
<dbReference type="InterPro" id="IPR033053">
    <property type="entry name" value="Hir3/CABIN1"/>
</dbReference>
<evidence type="ECO:0000256" key="1">
    <source>
        <dbReference type="ARBA" id="ARBA00004123"/>
    </source>
</evidence>
<dbReference type="OrthoDB" id="77564at2759"/>
<sequence length="220" mass="25610">MIRFAALNYSSSEEDSQDAQERAATKEAEESEAFMLYNRALSLQRQGNNEQTEEAFRELLEHPFITEAVKIDTTEVTVWYKIGTIAKQIYNFPLARMGFEMIFKEDPSLRETTINMFKDCDPAIDNIEIDAEDKEEFINECLKLAEERRQLSKPKMLQMVKLPVPIQLYTWCSLGEALLALYKMLKSSDPPVVRLIMDVHNKIYMSQFVNWIVMLACYTH</sequence>
<dbReference type="AlphaFoldDB" id="A0A8S3SUW3"/>
<dbReference type="PANTHER" id="PTHR15502:SF7">
    <property type="entry name" value="CALCINEURIN-BINDING PROTEIN CABIN-1"/>
    <property type="match status" value="1"/>
</dbReference>
<keyword evidence="5" id="KW-1185">Reference proteome</keyword>
<organism evidence="4 5">
    <name type="scientific">Mytilus edulis</name>
    <name type="common">Blue mussel</name>
    <dbReference type="NCBI Taxonomy" id="6550"/>
    <lineage>
        <taxon>Eukaryota</taxon>
        <taxon>Metazoa</taxon>
        <taxon>Spiralia</taxon>
        <taxon>Lophotrochozoa</taxon>
        <taxon>Mollusca</taxon>
        <taxon>Bivalvia</taxon>
        <taxon>Autobranchia</taxon>
        <taxon>Pteriomorphia</taxon>
        <taxon>Mytilida</taxon>
        <taxon>Mytiloidea</taxon>
        <taxon>Mytilidae</taxon>
        <taxon>Mytilinae</taxon>
        <taxon>Mytilus</taxon>
    </lineage>
</organism>
<dbReference type="Gene3D" id="1.25.40.10">
    <property type="entry name" value="Tetratricopeptide repeat domain"/>
    <property type="match status" value="1"/>
</dbReference>
<feature type="region of interest" description="Disordered" evidence="3">
    <location>
        <begin position="7"/>
        <end position="27"/>
    </location>
</feature>
<name>A0A8S3SUW3_MYTED</name>
<gene>
    <name evidence="4" type="ORF">MEDL_33943</name>
</gene>
<reference evidence="4" key="1">
    <citation type="submission" date="2021-03" db="EMBL/GenBank/DDBJ databases">
        <authorList>
            <person name="Bekaert M."/>
        </authorList>
    </citation>
    <scope>NUCLEOTIDE SEQUENCE</scope>
</reference>
<comment type="caution">
    <text evidence="4">The sequence shown here is derived from an EMBL/GenBank/DDBJ whole genome shotgun (WGS) entry which is preliminary data.</text>
</comment>